<dbReference type="Pfam" id="PF00795">
    <property type="entry name" value="CN_hydrolase"/>
    <property type="match status" value="1"/>
</dbReference>
<reference evidence="5" key="1">
    <citation type="submission" date="2022-07" db="EMBL/GenBank/DDBJ databases">
        <authorList>
            <person name="Trinca V."/>
            <person name="Uliana J.V.C."/>
            <person name="Torres T.T."/>
            <person name="Ward R.J."/>
            <person name="Monesi N."/>
        </authorList>
    </citation>
    <scope>NUCLEOTIDE SEQUENCE</scope>
    <source>
        <strain evidence="5">HSMRA1968</strain>
        <tissue evidence="5">Whole embryos</tissue>
    </source>
</reference>
<protein>
    <submittedName>
        <fullName evidence="5">Vanin-like protein 1</fullName>
    </submittedName>
</protein>
<feature type="domain" description="CN hydrolase" evidence="4">
    <location>
        <begin position="26"/>
        <end position="298"/>
    </location>
</feature>
<dbReference type="OrthoDB" id="10250282at2759"/>
<name>A0A9Q0RVQ1_9DIPT</name>
<comment type="similarity">
    <text evidence="1">Belongs to the carbon-nitrogen hydrolase superfamily. BTD/VNN family.</text>
</comment>
<feature type="chain" id="PRO_5040158616" evidence="3">
    <location>
        <begin position="19"/>
        <end position="529"/>
    </location>
</feature>
<keyword evidence="3" id="KW-0732">Signal</keyword>
<dbReference type="Proteomes" id="UP001151699">
    <property type="component" value="Chromosome C"/>
</dbReference>
<evidence type="ECO:0000313" key="6">
    <source>
        <dbReference type="Proteomes" id="UP001151699"/>
    </source>
</evidence>
<evidence type="ECO:0000256" key="2">
    <source>
        <dbReference type="ARBA" id="ARBA00022801"/>
    </source>
</evidence>
<organism evidence="5 6">
    <name type="scientific">Pseudolycoriella hygida</name>
    <dbReference type="NCBI Taxonomy" id="35572"/>
    <lineage>
        <taxon>Eukaryota</taxon>
        <taxon>Metazoa</taxon>
        <taxon>Ecdysozoa</taxon>
        <taxon>Arthropoda</taxon>
        <taxon>Hexapoda</taxon>
        <taxon>Insecta</taxon>
        <taxon>Pterygota</taxon>
        <taxon>Neoptera</taxon>
        <taxon>Endopterygota</taxon>
        <taxon>Diptera</taxon>
        <taxon>Nematocera</taxon>
        <taxon>Sciaroidea</taxon>
        <taxon>Sciaridae</taxon>
        <taxon>Pseudolycoriella</taxon>
    </lineage>
</organism>
<dbReference type="EMBL" id="WJQU01000004">
    <property type="protein sequence ID" value="KAJ6635920.1"/>
    <property type="molecule type" value="Genomic_DNA"/>
</dbReference>
<dbReference type="InterPro" id="IPR003010">
    <property type="entry name" value="C-N_Hydrolase"/>
</dbReference>
<evidence type="ECO:0000313" key="5">
    <source>
        <dbReference type="EMBL" id="KAJ6635920.1"/>
    </source>
</evidence>
<gene>
    <name evidence="5" type="ORF">Bhyg_14506</name>
</gene>
<dbReference type="AlphaFoldDB" id="A0A9Q0RVQ1"/>
<keyword evidence="2" id="KW-0378">Hydrolase</keyword>
<dbReference type="SUPFAM" id="SSF56317">
    <property type="entry name" value="Carbon-nitrogen hydrolase"/>
    <property type="match status" value="1"/>
</dbReference>
<dbReference type="Gene3D" id="3.60.110.10">
    <property type="entry name" value="Carbon-nitrogen hydrolase"/>
    <property type="match status" value="1"/>
</dbReference>
<feature type="signal peptide" evidence="3">
    <location>
        <begin position="1"/>
        <end position="18"/>
    </location>
</feature>
<dbReference type="InterPro" id="IPR040154">
    <property type="entry name" value="Biotinidase/VNN"/>
</dbReference>
<dbReference type="PANTHER" id="PTHR10609:SF14">
    <property type="entry name" value="BIOTINIDASE"/>
    <property type="match status" value="1"/>
</dbReference>
<evidence type="ECO:0000259" key="4">
    <source>
        <dbReference type="PROSITE" id="PS50263"/>
    </source>
</evidence>
<accession>A0A9Q0RVQ1</accession>
<evidence type="ECO:0000256" key="3">
    <source>
        <dbReference type="SAM" id="SignalP"/>
    </source>
</evidence>
<dbReference type="InterPro" id="IPR043957">
    <property type="entry name" value="Vanin_C"/>
</dbReference>
<dbReference type="GO" id="GO:0016787">
    <property type="term" value="F:hydrolase activity"/>
    <property type="evidence" value="ECO:0007669"/>
    <property type="project" value="UniProtKB-KW"/>
</dbReference>
<evidence type="ECO:0000256" key="1">
    <source>
        <dbReference type="ARBA" id="ARBA00008225"/>
    </source>
</evidence>
<sequence>MNRLVTLTHLLFISHSLASTPGSPTYEAGVVEFNYGSGRIVDPIATLESNLAKYLEIMMNAPSNLDIIVFPEMTLNQLETALEIPEIEEKVSPCENTSYVATNVLKQISCSAKMLQRYVVVNMVTKAKCPDSDMIAEKDPRKCSDRSDGFSYYNTNVVFDRSGTLISRYRKFNLFGEKVDKPFQPSMVHFDTDFGVRFGHFICFDLQFRYPALELVRNFNITDIVFTSMWYSELPFLTAVQLQQYWAFSNDVNLLAAGSNNPTIASTGTGIYAGRKGSLISVMERTNSSKLFTATVPKKGSGDNITFNEFAIRYPKSEMASLDLWRDQLEPYSMLFLEDDPMTLKVSNKVKQCHGDFCCIFDYTFERTTTQPHYRYALAVYHGKRTFSGLADGGVIVCAVIACQSDDVATCGVRNETLDFVHHWHNLQICGAIPYGQQYNFMPNTLDASIMPFGVNELSYEQITVQDDTGAFWYNISIRLTNFSRQEFYTFGIYGRDFNLDATATSHNLQYSWVLFGFITLLSTHILLP</sequence>
<dbReference type="InterPro" id="IPR036526">
    <property type="entry name" value="C-N_Hydrolase_sf"/>
</dbReference>
<dbReference type="PROSITE" id="PS50263">
    <property type="entry name" value="CN_HYDROLASE"/>
    <property type="match status" value="1"/>
</dbReference>
<dbReference type="Pfam" id="PF19018">
    <property type="entry name" value="Vanin_C"/>
    <property type="match status" value="1"/>
</dbReference>
<keyword evidence="6" id="KW-1185">Reference proteome</keyword>
<proteinExistence type="inferred from homology"/>
<dbReference type="PANTHER" id="PTHR10609">
    <property type="entry name" value="BIOTINIDASE-RELATED"/>
    <property type="match status" value="1"/>
</dbReference>
<comment type="caution">
    <text evidence="5">The sequence shown here is derived from an EMBL/GenBank/DDBJ whole genome shotgun (WGS) entry which is preliminary data.</text>
</comment>